<feature type="chain" id="PRO_5035306215" evidence="1">
    <location>
        <begin position="23"/>
        <end position="1059"/>
    </location>
</feature>
<feature type="signal peptide" evidence="1">
    <location>
        <begin position="1"/>
        <end position="22"/>
    </location>
</feature>
<dbReference type="InterPro" id="IPR055462">
    <property type="entry name" value="DUF7034"/>
</dbReference>
<name>A0A8J4PVI7_9MYCE</name>
<evidence type="ECO:0000259" key="3">
    <source>
        <dbReference type="Pfam" id="PF23034"/>
    </source>
</evidence>
<feature type="domain" description="DUF7034" evidence="2">
    <location>
        <begin position="772"/>
        <end position="889"/>
    </location>
</feature>
<dbReference type="Proteomes" id="UP000695562">
    <property type="component" value="Unassembled WGS sequence"/>
</dbReference>
<keyword evidence="1" id="KW-0732">Signal</keyword>
<organism evidence="4 5">
    <name type="scientific">Polysphondylium violaceum</name>
    <dbReference type="NCBI Taxonomy" id="133409"/>
    <lineage>
        <taxon>Eukaryota</taxon>
        <taxon>Amoebozoa</taxon>
        <taxon>Evosea</taxon>
        <taxon>Eumycetozoa</taxon>
        <taxon>Dictyostelia</taxon>
        <taxon>Dictyosteliales</taxon>
        <taxon>Dictyosteliaceae</taxon>
        <taxon>Polysphondylium</taxon>
    </lineage>
</organism>
<proteinExistence type="predicted"/>
<evidence type="ECO:0000259" key="2">
    <source>
        <dbReference type="Pfam" id="PF23033"/>
    </source>
</evidence>
<evidence type="ECO:0000256" key="1">
    <source>
        <dbReference type="SAM" id="SignalP"/>
    </source>
</evidence>
<reference evidence="4" key="1">
    <citation type="submission" date="2020-01" db="EMBL/GenBank/DDBJ databases">
        <title>Development of genomics and gene disruption for Polysphondylium violaceum indicates a role for the polyketide synthase stlB in stalk morphogenesis.</title>
        <authorList>
            <person name="Narita B."/>
            <person name="Kawabe Y."/>
            <person name="Kin K."/>
            <person name="Saito T."/>
            <person name="Gibbs R."/>
            <person name="Kuspa A."/>
            <person name="Muzny D."/>
            <person name="Queller D."/>
            <person name="Richards S."/>
            <person name="Strassman J."/>
            <person name="Sucgang R."/>
            <person name="Worley K."/>
            <person name="Schaap P."/>
        </authorList>
    </citation>
    <scope>NUCLEOTIDE SEQUENCE</scope>
    <source>
        <strain evidence="4">QSvi11</strain>
    </source>
</reference>
<evidence type="ECO:0000313" key="4">
    <source>
        <dbReference type="EMBL" id="KAF2074813.1"/>
    </source>
</evidence>
<gene>
    <name evidence="4" type="ORF">CYY_003877</name>
</gene>
<comment type="caution">
    <text evidence="4">The sequence shown here is derived from an EMBL/GenBank/DDBJ whole genome shotgun (WGS) entry which is preliminary data.</text>
</comment>
<protein>
    <submittedName>
        <fullName evidence="4">Uncharacterized protein</fullName>
    </submittedName>
</protein>
<dbReference type="EMBL" id="AJWJ01000128">
    <property type="protein sequence ID" value="KAF2074813.1"/>
    <property type="molecule type" value="Genomic_DNA"/>
</dbReference>
<dbReference type="InterPro" id="IPR055463">
    <property type="entry name" value="DUF7035"/>
</dbReference>
<dbReference type="Pfam" id="PF23033">
    <property type="entry name" value="DUF7034"/>
    <property type="match status" value="1"/>
</dbReference>
<dbReference type="AlphaFoldDB" id="A0A8J4PVI7"/>
<keyword evidence="5" id="KW-1185">Reference proteome</keyword>
<sequence length="1059" mass="118076">MKNYCLLLLLPFLLLLVQPSASVTLSISSRTPYLNHYAFGTTCQYNYTVGLLDLKGVNIISPSTITIQSVTQTRTSIVAIISYTVPTGTSGNLVLKTTNNDTTPFDFTLDAYECLAAPFIEYETVSWSKNPSSFGIYIKVKTPLTKYLYGQLFPATITSTQYFLYYNMADYQIYGFNFLILSPVTGILNQFNLVVKVSATQTLTIQITPPFISLPYLGHHYTETSTENSYYSMSFLKYENNLNNNTFLLKTSNQGGYMNNIVEGNPTKGTLMTMYNRRGLFVAAAAVREECYSLSSTSVVVFDKIKNILAATKITPSTYSSTYTVSNNRPSIVHFNAIYSVPTTKIYDRTHSISLTKVNILANQYLTFPYGISTGSLSSGFRVSLSYPSWAYFNNTMSYTVGMSNPIQSLTRTSPNYNPPNPTPTVKSLTYIGQFNGRYSYRISINDTIIFNKITAFYTGVDSTDQILATSANLVSGDGYDGTYEFSHDISGLKNARVINDNGYYAMITFPTTTPVTTDYSAIKGISFSTKFIDTTHLVEPVKVRVSFDYAIPNINFKFIMYTPGLYITQTSDQVYYDMVFNPESQLYEVDIDVLPRRTFTYYISSYSFMVYSMALEVMFPESVLTVVYDNLDEMPPMVSSVTHSPSSSITIDSAVPGYTTANFIITIKDTYNGLKNGTIWIASDLDPVGFNFTIDPSMATSGDMYLGTYSLPIKINRNCVSQSYFIQDMKLFDNSNIISSVYAPYPNPFFNESINAPLAITCSGTRETVAPILTSFVINTAIPLDVSAEIRNVVIDFTVTDTDSGIDEFRTPTVYASEPGFRYVSSKSVFISTGVYRATVSLPYGFGAFGGVYFSIYGIIDNHLNFNGYSTADLQSLGFANSINTTLNFTPFITNASFSVEYNLLTVKGFSFGSDGIIEYTTNLNPDAVFYQNTQTQFRSSNLIAVRRSFNTEPFKIRINKNGVISNTIIVEPVLPWLPNVLTNEAVQRMLLILQLIEQPLIIQPNKLAHILQLVTSLETNADIPQLETILQILKSRPTPQLQAILQLRQIIIQNLGI</sequence>
<accession>A0A8J4PVI7</accession>
<feature type="domain" description="DUF7035" evidence="3">
    <location>
        <begin position="632"/>
        <end position="758"/>
    </location>
</feature>
<dbReference type="Pfam" id="PF23034">
    <property type="entry name" value="DUF7035"/>
    <property type="match status" value="1"/>
</dbReference>
<dbReference type="PANTHER" id="PTHR31378:SF5">
    <property type="entry name" value="EGF-LIKE DOMAIN-CONTAINING PROTEIN"/>
    <property type="match status" value="1"/>
</dbReference>
<evidence type="ECO:0000313" key="5">
    <source>
        <dbReference type="Proteomes" id="UP000695562"/>
    </source>
</evidence>
<dbReference type="PANTHER" id="PTHR31378">
    <property type="entry name" value="EGF-LIKE DOMAIN-CONTAINING PROTEIN-RELATED-RELATED"/>
    <property type="match status" value="1"/>
</dbReference>